<reference evidence="1 2" key="1">
    <citation type="journal article" date="2022" name="New Phytol.">
        <title>Ecological generalism drives hyperdiversity of secondary metabolite gene clusters in xylarialean endophytes.</title>
        <authorList>
            <person name="Franco M.E.E."/>
            <person name="Wisecaver J.H."/>
            <person name="Arnold A.E."/>
            <person name="Ju Y.M."/>
            <person name="Slot J.C."/>
            <person name="Ahrendt S."/>
            <person name="Moore L.P."/>
            <person name="Eastman K.E."/>
            <person name="Scott K."/>
            <person name="Konkel Z."/>
            <person name="Mondo S.J."/>
            <person name="Kuo A."/>
            <person name="Hayes R.D."/>
            <person name="Haridas S."/>
            <person name="Andreopoulos B."/>
            <person name="Riley R."/>
            <person name="LaButti K."/>
            <person name="Pangilinan J."/>
            <person name="Lipzen A."/>
            <person name="Amirebrahimi M."/>
            <person name="Yan J."/>
            <person name="Adam C."/>
            <person name="Keymanesh K."/>
            <person name="Ng V."/>
            <person name="Louie K."/>
            <person name="Northen T."/>
            <person name="Drula E."/>
            <person name="Henrissat B."/>
            <person name="Hsieh H.M."/>
            <person name="Youens-Clark K."/>
            <person name="Lutzoni F."/>
            <person name="Miadlikowska J."/>
            <person name="Eastwood D.C."/>
            <person name="Hamelin R.C."/>
            <person name="Grigoriev I.V."/>
            <person name="U'Ren J.M."/>
        </authorList>
    </citation>
    <scope>NUCLEOTIDE SEQUENCE [LARGE SCALE GENOMIC DNA]</scope>
    <source>
        <strain evidence="1 2">CBS 119005</strain>
    </source>
</reference>
<dbReference type="Proteomes" id="UP001497700">
    <property type="component" value="Unassembled WGS sequence"/>
</dbReference>
<gene>
    <name evidence="1" type="ORF">F4820DRAFT_415580</name>
</gene>
<comment type="caution">
    <text evidence="1">The sequence shown here is derived from an EMBL/GenBank/DDBJ whole genome shotgun (WGS) entry which is preliminary data.</text>
</comment>
<sequence length="517" mass="58915">MTKRTERSCATNGARKWSIEDELHLLAWLDHCIKYESRFDTTVTAYMRATSQRRFTQKQCKDKVNRLWSSYGSEGSKVWSEGSSSLPGLTEEEKEQIQQVCCGLEESSFRRRLRSSSRLSEHKSIPRSQTRLAAEQEARIRAQQYQIFNLENDLSATRKYYEKLLRRLDNRNDTLHNPEFLYKLQNDNAVLKRLLEDIRESQSNGLRIKADALGPTTSAIGNDLDWLEDRIAKACSALGCSTSTLEPLPETPVRLRELIARVSGMSIRQFNAHMVSTAISGRNLFRSFAAALICELAFEPPFPEPLDVGSLLLHEYRELIPIQGDHSTLESLDLLAHKSLSSNPYFVTKVIPEKARDLALDVFQLLVQWNSHGTQGQSLDLGPKGPKEELFQPIFARALAMKVQSLLSKSYYTLVFPAPGTAFSTATMRRHTSKYNEYTPQRSRHLDESPVQAEEEELIKLCLFPALYAYHKHTDEEISHPQKIDTEKYVVNYRNFVNDNGLLTGEPIVVSKAIVLL</sequence>
<evidence type="ECO:0000313" key="2">
    <source>
        <dbReference type="Proteomes" id="UP001497700"/>
    </source>
</evidence>
<protein>
    <submittedName>
        <fullName evidence="1">Uncharacterized protein</fullName>
    </submittedName>
</protein>
<accession>A0ACB9Z4T0</accession>
<name>A0ACB9Z4T0_9PEZI</name>
<proteinExistence type="predicted"/>
<evidence type="ECO:0000313" key="1">
    <source>
        <dbReference type="EMBL" id="KAI4866784.1"/>
    </source>
</evidence>
<organism evidence="1 2">
    <name type="scientific">Hypoxylon rubiginosum</name>
    <dbReference type="NCBI Taxonomy" id="110542"/>
    <lineage>
        <taxon>Eukaryota</taxon>
        <taxon>Fungi</taxon>
        <taxon>Dikarya</taxon>
        <taxon>Ascomycota</taxon>
        <taxon>Pezizomycotina</taxon>
        <taxon>Sordariomycetes</taxon>
        <taxon>Xylariomycetidae</taxon>
        <taxon>Xylariales</taxon>
        <taxon>Hypoxylaceae</taxon>
        <taxon>Hypoxylon</taxon>
    </lineage>
</organism>
<keyword evidence="2" id="KW-1185">Reference proteome</keyword>
<dbReference type="EMBL" id="MU393454">
    <property type="protein sequence ID" value="KAI4866784.1"/>
    <property type="molecule type" value="Genomic_DNA"/>
</dbReference>